<dbReference type="InterPro" id="IPR036514">
    <property type="entry name" value="SGNH_hydro_sf"/>
</dbReference>
<organism evidence="3 4">
    <name type="scientific">Candidatus Avipropionibacterium avicola</name>
    <dbReference type="NCBI Taxonomy" id="2840701"/>
    <lineage>
        <taxon>Bacteria</taxon>
        <taxon>Bacillati</taxon>
        <taxon>Actinomycetota</taxon>
        <taxon>Actinomycetes</taxon>
        <taxon>Propionibacteriales</taxon>
        <taxon>Propionibacteriaceae</taxon>
        <taxon>Propionibacteriaceae incertae sedis</taxon>
        <taxon>Candidatus Avipropionibacterium</taxon>
    </lineage>
</organism>
<gene>
    <name evidence="3" type="ORF">IAA98_05575</name>
</gene>
<accession>A0A9D1GX20</accession>
<evidence type="ECO:0000259" key="2">
    <source>
        <dbReference type="Pfam" id="PF21181"/>
    </source>
</evidence>
<evidence type="ECO:0000313" key="4">
    <source>
        <dbReference type="Proteomes" id="UP000886842"/>
    </source>
</evidence>
<proteinExistence type="predicted"/>
<dbReference type="InterPro" id="IPR013830">
    <property type="entry name" value="SGNH_hydro"/>
</dbReference>
<reference evidence="3" key="2">
    <citation type="journal article" date="2021" name="PeerJ">
        <title>Extensive microbial diversity within the chicken gut microbiome revealed by metagenomics and culture.</title>
        <authorList>
            <person name="Gilroy R."/>
            <person name="Ravi A."/>
            <person name="Getino M."/>
            <person name="Pursley I."/>
            <person name="Horton D.L."/>
            <person name="Alikhan N.F."/>
            <person name="Baker D."/>
            <person name="Gharbi K."/>
            <person name="Hall N."/>
            <person name="Watson M."/>
            <person name="Adriaenssens E.M."/>
            <person name="Foster-Nyarko E."/>
            <person name="Jarju S."/>
            <person name="Secka A."/>
            <person name="Antonio M."/>
            <person name="Oren A."/>
            <person name="Chaudhuri R.R."/>
            <person name="La Ragione R."/>
            <person name="Hildebrand F."/>
            <person name="Pallen M.J."/>
        </authorList>
    </citation>
    <scope>NUCLEOTIDE SEQUENCE</scope>
    <source>
        <strain evidence="3">ChiGjej1B1-24693</strain>
    </source>
</reference>
<dbReference type="InterPro" id="IPR048977">
    <property type="entry name" value="SsfX3-like_N"/>
</dbReference>
<reference evidence="3" key="1">
    <citation type="submission" date="2020-10" db="EMBL/GenBank/DDBJ databases">
        <authorList>
            <person name="Gilroy R."/>
        </authorList>
    </citation>
    <scope>NUCLEOTIDE SEQUENCE</scope>
    <source>
        <strain evidence="3">ChiGjej1B1-24693</strain>
    </source>
</reference>
<dbReference type="Pfam" id="PF13472">
    <property type="entry name" value="Lipase_GDSL_2"/>
    <property type="match status" value="1"/>
</dbReference>
<feature type="domain" description="SsfX3-like N-terminal" evidence="2">
    <location>
        <begin position="14"/>
        <end position="119"/>
    </location>
</feature>
<dbReference type="EMBL" id="DVLP01000169">
    <property type="protein sequence ID" value="HIT75036.1"/>
    <property type="molecule type" value="Genomic_DNA"/>
</dbReference>
<dbReference type="Pfam" id="PF21181">
    <property type="entry name" value="SsfX3_N"/>
    <property type="match status" value="1"/>
</dbReference>
<dbReference type="Proteomes" id="UP000886842">
    <property type="component" value="Unassembled WGS sequence"/>
</dbReference>
<name>A0A9D1GX20_9ACTN</name>
<dbReference type="Gene3D" id="2.60.120.260">
    <property type="entry name" value="Galactose-binding domain-like"/>
    <property type="match status" value="1"/>
</dbReference>
<sequence>MTLAALRLTERHWWHGIVDLEALPDGGARAWRVPYRDPRYAIGLDYAGTPAGARIVAETDATAVRVQLRTDQDDPCPLDVLVDGARMARLPVTPGPDGTVTLATDLPAGHRVELWLPQYGCSGVLAVEFDGGRYAPAPVAPVAPSGPRLLVHGSSITMCRQADGPTTAWPSRIALEHGWDLLNLAYAGTCLLDQPVARLIRDTPADMISLCLGVNVQTHGSHSARSLLPAVIGFLETVLDGHPDIPVVVVTPIAARPEREAPGPSGLTLSQIRGIVADGVQRVIDARPAPLVRLVDGRELLGEDELDLLVDTVHPGDAGCAVLAERIAALFAN</sequence>
<dbReference type="AlphaFoldDB" id="A0A9D1GX20"/>
<feature type="domain" description="SGNH hydrolase-type esterase" evidence="1">
    <location>
        <begin position="153"/>
        <end position="320"/>
    </location>
</feature>
<evidence type="ECO:0000313" key="3">
    <source>
        <dbReference type="EMBL" id="HIT75036.1"/>
    </source>
</evidence>
<evidence type="ECO:0008006" key="5">
    <source>
        <dbReference type="Google" id="ProtNLM"/>
    </source>
</evidence>
<dbReference type="Gene3D" id="3.40.50.1110">
    <property type="entry name" value="SGNH hydrolase"/>
    <property type="match status" value="1"/>
</dbReference>
<protein>
    <recommendedName>
        <fullName evidence="5">SGNH hydrolase-type esterase domain-containing protein</fullName>
    </recommendedName>
</protein>
<dbReference type="SUPFAM" id="SSF52266">
    <property type="entry name" value="SGNH hydrolase"/>
    <property type="match status" value="1"/>
</dbReference>
<evidence type="ECO:0000259" key="1">
    <source>
        <dbReference type="Pfam" id="PF13472"/>
    </source>
</evidence>
<comment type="caution">
    <text evidence="3">The sequence shown here is derived from an EMBL/GenBank/DDBJ whole genome shotgun (WGS) entry which is preliminary data.</text>
</comment>